<reference evidence="3 4" key="1">
    <citation type="submission" date="2019-11" db="EMBL/GenBank/DDBJ databases">
        <authorList>
            <person name="Ren C."/>
            <person name="Wang H."/>
            <person name="Xu Y."/>
        </authorList>
    </citation>
    <scope>NUCLEOTIDE SEQUENCE [LARGE SCALE GENOMIC DNA]</scope>
    <source>
        <strain evidence="3 4">LBM 19010</strain>
    </source>
</reference>
<organism evidence="3 4">
    <name type="scientific">Caproicibacterium lactatifermentans</name>
    <dbReference type="NCBI Taxonomy" id="2666138"/>
    <lineage>
        <taxon>Bacteria</taxon>
        <taxon>Bacillati</taxon>
        <taxon>Bacillota</taxon>
        <taxon>Clostridia</taxon>
        <taxon>Eubacteriales</taxon>
        <taxon>Oscillospiraceae</taxon>
        <taxon>Caproicibacterium</taxon>
    </lineage>
</organism>
<accession>A0A859DTY8</accession>
<protein>
    <submittedName>
        <fullName evidence="3">Glycosyltransferase</fullName>
    </submittedName>
</protein>
<dbReference type="Proteomes" id="UP000501316">
    <property type="component" value="Chromosome"/>
</dbReference>
<evidence type="ECO:0000313" key="4">
    <source>
        <dbReference type="Proteomes" id="UP000501316"/>
    </source>
</evidence>
<sequence>MKSGEGKIGKILFLCIRSDFLTNFAGDSKFLLKTADFLSRNGFSVHICRSVDEDLSRCDAVWLFNLTRLTETYAFFTASQKLKKPLLLTPIFWDLSRYYQYSGDTEKLAQWEYDRQFRREILSSCSMVFPASTAEYACLKTDCQTDFPCTIVYSGASEPVQKLPLPREIAARKPYVFCSARICRRKNQLVLCQAAAAVGWNVLLAGKAEDLPYLQQCLALPHVFYLGFLRETALWPVFENAALHVLCSFVETPGLASLEAGLAGTKVLTTKIGSAHEYFQDLAVYCNPYQKDSLSNTLAAALSRPSQPALQQHIRSFFLWENCLQPLLPCLHRLGL</sequence>
<keyword evidence="1 3" id="KW-0808">Transferase</keyword>
<dbReference type="RefSeq" id="WP_086035958.1">
    <property type="nucleotide sequence ID" value="NZ_CP046051.1"/>
</dbReference>
<dbReference type="GO" id="GO:0009103">
    <property type="term" value="P:lipopolysaccharide biosynthetic process"/>
    <property type="evidence" value="ECO:0007669"/>
    <property type="project" value="TreeGrafter"/>
</dbReference>
<dbReference type="AlphaFoldDB" id="A0A859DTY8"/>
<evidence type="ECO:0000256" key="1">
    <source>
        <dbReference type="ARBA" id="ARBA00022679"/>
    </source>
</evidence>
<feature type="domain" description="Glycosyl transferase family 1" evidence="2">
    <location>
        <begin position="169"/>
        <end position="306"/>
    </location>
</feature>
<dbReference type="PANTHER" id="PTHR46401">
    <property type="entry name" value="GLYCOSYLTRANSFERASE WBBK-RELATED"/>
    <property type="match status" value="1"/>
</dbReference>
<dbReference type="GO" id="GO:0016757">
    <property type="term" value="F:glycosyltransferase activity"/>
    <property type="evidence" value="ECO:0007669"/>
    <property type="project" value="InterPro"/>
</dbReference>
<dbReference type="Gene3D" id="3.40.50.2000">
    <property type="entry name" value="Glycogen Phosphorylase B"/>
    <property type="match status" value="1"/>
</dbReference>
<evidence type="ECO:0000313" key="3">
    <source>
        <dbReference type="EMBL" id="QKN23713.1"/>
    </source>
</evidence>
<dbReference type="PANTHER" id="PTHR46401:SF2">
    <property type="entry name" value="GLYCOSYLTRANSFERASE WBBK-RELATED"/>
    <property type="match status" value="1"/>
</dbReference>
<dbReference type="KEGG" id="clf:GJQ69_04010"/>
<dbReference type="SUPFAM" id="SSF53756">
    <property type="entry name" value="UDP-Glycosyltransferase/glycogen phosphorylase"/>
    <property type="match status" value="1"/>
</dbReference>
<gene>
    <name evidence="3" type="ORF">GJQ69_04010</name>
</gene>
<dbReference type="InterPro" id="IPR001296">
    <property type="entry name" value="Glyco_trans_1"/>
</dbReference>
<name>A0A859DTY8_9FIRM</name>
<dbReference type="Pfam" id="PF00534">
    <property type="entry name" value="Glycos_transf_1"/>
    <property type="match status" value="1"/>
</dbReference>
<evidence type="ECO:0000259" key="2">
    <source>
        <dbReference type="Pfam" id="PF00534"/>
    </source>
</evidence>
<dbReference type="EMBL" id="CP046051">
    <property type="protein sequence ID" value="QKN23713.1"/>
    <property type="molecule type" value="Genomic_DNA"/>
</dbReference>
<dbReference type="CDD" id="cd03801">
    <property type="entry name" value="GT4_PimA-like"/>
    <property type="match status" value="1"/>
</dbReference>
<proteinExistence type="predicted"/>